<keyword evidence="2" id="KW-0808">Transferase</keyword>
<evidence type="ECO:0000313" key="10">
    <source>
        <dbReference type="EMBL" id="SCY11810.1"/>
    </source>
</evidence>
<evidence type="ECO:0000256" key="6">
    <source>
        <dbReference type="ARBA" id="ARBA00023204"/>
    </source>
</evidence>
<accession>A0A0N8PMY3</accession>
<dbReference type="InterPro" id="IPR010996">
    <property type="entry name" value="HHH_MUS81"/>
</dbReference>
<dbReference type="Proteomes" id="UP000183104">
    <property type="component" value="Unassembled WGS sequence"/>
</dbReference>
<feature type="domain" description="DNA-directed DNA polymerase X" evidence="9">
    <location>
        <begin position="3"/>
        <end position="320"/>
    </location>
</feature>
<evidence type="ECO:0000259" key="9">
    <source>
        <dbReference type="SMART" id="SM00483"/>
    </source>
</evidence>
<reference evidence="11" key="1">
    <citation type="submission" date="2016-10" db="EMBL/GenBank/DDBJ databases">
        <authorList>
            <person name="Varghese N."/>
        </authorList>
    </citation>
    <scope>NUCLEOTIDE SEQUENCE [LARGE SCALE GENOMIC DNA]</scope>
    <source>
        <strain evidence="11">HL 19</strain>
    </source>
</reference>
<dbReference type="InterPro" id="IPR003141">
    <property type="entry name" value="Pol/His_phosphatase_N"/>
</dbReference>
<sequence>MPVHNRDIAERFTRLANLLEIEGANPYRVRAYRNAARTIGGLSVDIADLVAKGEDLTRYPGIGKDLASKIRTLVETGELPDLAEVEKRVPTELSDLMAIEGLGSRGVKALYKRLGITGLDDLEEAARAGRIREVERFGEKSEHAILAEIEKLRGGAPERMRLADAEDVARPLVEHLTRAEGVEAIEVAGSFRRRKETVGDLDILVACADSGPAMERFVGFEDVAEVVSQGSTRSTVRLASGLHVDLRAVSPSSYGAALHYFTGSQAHNIAVRRRGVERGYKINEYGVFLSGGGEEPVAGAREEEVFERVGLPWIPPELREDRGEIQAGEQGELPELVTEDDLLGDLHAHTDATDGADSLRAMAEAAAARGYEYLAVTDHSKRVAMAHGLDADRLRRQMEEIDRVNDEGKGATLLKGCEVDILEDGSLDLPDDVLAELDLTVCSIHYQMNLPREKQTERVLRAMDNPHFRILAHPSGRAINERAPMELDMERIIEAAAARGCVLEVNAQPARLDLRDVDCRLARERGAMLALSTDAHSTDNLGLMRFAVDQARRGWVGPGSVVNTRDLGGLREALRRR</sequence>
<dbReference type="InterPro" id="IPR047967">
    <property type="entry name" value="PolX_PHP"/>
</dbReference>
<dbReference type="GO" id="GO:0008270">
    <property type="term" value="F:zinc ion binding"/>
    <property type="evidence" value="ECO:0007669"/>
    <property type="project" value="TreeGrafter"/>
</dbReference>
<evidence type="ECO:0000259" key="8">
    <source>
        <dbReference type="SMART" id="SM00481"/>
    </source>
</evidence>
<dbReference type="SUPFAM" id="SSF158702">
    <property type="entry name" value="Sec63 N-terminal domain-like"/>
    <property type="match status" value="1"/>
</dbReference>
<dbReference type="EMBL" id="FMUN01000003">
    <property type="protein sequence ID" value="SCY11810.1"/>
    <property type="molecule type" value="Genomic_DNA"/>
</dbReference>
<keyword evidence="6" id="KW-0234">DNA repair</keyword>
<dbReference type="InterPro" id="IPR027421">
    <property type="entry name" value="DNA_pol_lamdba_lyase_dom_sf"/>
</dbReference>
<dbReference type="InterPro" id="IPR022312">
    <property type="entry name" value="DNA_pol_X"/>
</dbReference>
<feature type="domain" description="Polymerase/histidinol phosphatase N-terminal" evidence="8">
    <location>
        <begin position="344"/>
        <end position="423"/>
    </location>
</feature>
<keyword evidence="11" id="KW-1185">Reference proteome</keyword>
<dbReference type="InterPro" id="IPR002054">
    <property type="entry name" value="DNA-dir_DNA_pol_X"/>
</dbReference>
<keyword evidence="4" id="KW-0227">DNA damage</keyword>
<dbReference type="GO" id="GO:0003887">
    <property type="term" value="F:DNA-directed DNA polymerase activity"/>
    <property type="evidence" value="ECO:0007669"/>
    <property type="project" value="UniProtKB-KW"/>
</dbReference>
<dbReference type="PRINTS" id="PR00870">
    <property type="entry name" value="DNAPOLXBETA"/>
</dbReference>
<dbReference type="GO" id="GO:0003677">
    <property type="term" value="F:DNA binding"/>
    <property type="evidence" value="ECO:0007669"/>
    <property type="project" value="InterPro"/>
</dbReference>
<dbReference type="NCBIfam" id="NF006375">
    <property type="entry name" value="PRK08609.1"/>
    <property type="match status" value="1"/>
</dbReference>
<dbReference type="Pfam" id="PF02811">
    <property type="entry name" value="PHP"/>
    <property type="match status" value="1"/>
</dbReference>
<comment type="catalytic activity">
    <reaction evidence="7">
        <text>DNA(n) + a 2'-deoxyribonucleoside 5'-triphosphate = DNA(n+1) + diphosphate</text>
        <dbReference type="Rhea" id="RHEA:22508"/>
        <dbReference type="Rhea" id="RHEA-COMP:17339"/>
        <dbReference type="Rhea" id="RHEA-COMP:17340"/>
        <dbReference type="ChEBI" id="CHEBI:33019"/>
        <dbReference type="ChEBI" id="CHEBI:61560"/>
        <dbReference type="ChEBI" id="CHEBI:173112"/>
        <dbReference type="EC" id="2.7.7.7"/>
    </reaction>
</comment>
<dbReference type="PIRSF" id="PIRSF005047">
    <property type="entry name" value="UCP005047_YshC"/>
    <property type="match status" value="1"/>
</dbReference>
<dbReference type="InterPro" id="IPR016195">
    <property type="entry name" value="Pol/histidinol_Pase-like"/>
</dbReference>
<evidence type="ECO:0000256" key="1">
    <source>
        <dbReference type="ARBA" id="ARBA00012417"/>
    </source>
</evidence>
<dbReference type="EC" id="2.7.7.7" evidence="1"/>
<dbReference type="PANTHER" id="PTHR36928">
    <property type="entry name" value="PHOSPHATASE YCDX-RELATED"/>
    <property type="match status" value="1"/>
</dbReference>
<dbReference type="SUPFAM" id="SSF81301">
    <property type="entry name" value="Nucleotidyltransferase"/>
    <property type="match status" value="1"/>
</dbReference>
<dbReference type="InterPro" id="IPR022311">
    <property type="entry name" value="PolX-like"/>
</dbReference>
<name>A0A0N8PMY3_9GAMM</name>
<dbReference type="CDD" id="cd00141">
    <property type="entry name" value="NT_POLXc"/>
    <property type="match status" value="1"/>
</dbReference>
<keyword evidence="5" id="KW-0239">DNA-directed DNA polymerase</keyword>
<dbReference type="CDD" id="cd07436">
    <property type="entry name" value="PHP_PolX"/>
    <property type="match status" value="1"/>
</dbReference>
<dbReference type="GO" id="GO:0005829">
    <property type="term" value="C:cytosol"/>
    <property type="evidence" value="ECO:0007669"/>
    <property type="project" value="TreeGrafter"/>
</dbReference>
<keyword evidence="3" id="KW-0548">Nucleotidyltransferase</keyword>
<dbReference type="Gene3D" id="1.10.150.20">
    <property type="entry name" value="5' to 3' exonuclease, C-terminal subdomain"/>
    <property type="match status" value="1"/>
</dbReference>
<dbReference type="Pfam" id="PF14791">
    <property type="entry name" value="DNA_pol_B_thumb"/>
    <property type="match status" value="1"/>
</dbReference>
<dbReference type="PATRIC" id="fig|381306.5.peg.124"/>
<protein>
    <recommendedName>
        <fullName evidence="1">DNA-directed DNA polymerase</fullName>
        <ecNumber evidence="1">2.7.7.7</ecNumber>
    </recommendedName>
</protein>
<dbReference type="Pfam" id="PF14520">
    <property type="entry name" value="HHH_5"/>
    <property type="match status" value="1"/>
</dbReference>
<evidence type="ECO:0000256" key="5">
    <source>
        <dbReference type="ARBA" id="ARBA00022932"/>
    </source>
</evidence>
<gene>
    <name evidence="10" type="ORF">SAMN05661077_1253</name>
</gene>
<dbReference type="STRING" id="381306.AN478_07435"/>
<dbReference type="AlphaFoldDB" id="A0A0N8PMY3"/>
<proteinExistence type="predicted"/>
<dbReference type="Gene3D" id="3.30.210.10">
    <property type="entry name" value="DNA polymerase, thumb domain"/>
    <property type="match status" value="1"/>
</dbReference>
<dbReference type="RefSeq" id="WP_054965986.1">
    <property type="nucleotide sequence ID" value="NZ_FMUN01000003.1"/>
</dbReference>
<dbReference type="SUPFAM" id="SSF47802">
    <property type="entry name" value="DNA polymerase beta, N-terminal domain-like"/>
    <property type="match status" value="1"/>
</dbReference>
<evidence type="ECO:0000256" key="2">
    <source>
        <dbReference type="ARBA" id="ARBA00022679"/>
    </source>
</evidence>
<dbReference type="GO" id="GO:0042578">
    <property type="term" value="F:phosphoric ester hydrolase activity"/>
    <property type="evidence" value="ECO:0007669"/>
    <property type="project" value="TreeGrafter"/>
</dbReference>
<dbReference type="SMART" id="SM00483">
    <property type="entry name" value="POLXc"/>
    <property type="match status" value="1"/>
</dbReference>
<evidence type="ECO:0000256" key="4">
    <source>
        <dbReference type="ARBA" id="ARBA00022763"/>
    </source>
</evidence>
<dbReference type="InterPro" id="IPR050243">
    <property type="entry name" value="PHP_phosphatase"/>
</dbReference>
<dbReference type="InterPro" id="IPR043519">
    <property type="entry name" value="NT_sf"/>
</dbReference>
<dbReference type="Gene3D" id="1.10.150.110">
    <property type="entry name" value="DNA polymerase beta, N-terminal domain-like"/>
    <property type="match status" value="1"/>
</dbReference>
<dbReference type="Pfam" id="PF14716">
    <property type="entry name" value="HHH_8"/>
    <property type="match status" value="1"/>
</dbReference>
<evidence type="ECO:0000256" key="7">
    <source>
        <dbReference type="ARBA" id="ARBA00049244"/>
    </source>
</evidence>
<organism evidence="10 11">
    <name type="scientific">Thiohalorhabdus denitrificans</name>
    <dbReference type="NCBI Taxonomy" id="381306"/>
    <lineage>
        <taxon>Bacteria</taxon>
        <taxon>Pseudomonadati</taxon>
        <taxon>Pseudomonadota</taxon>
        <taxon>Gammaproteobacteria</taxon>
        <taxon>Thiohalorhabdales</taxon>
        <taxon>Thiohalorhabdaceae</taxon>
        <taxon>Thiohalorhabdus</taxon>
    </lineage>
</organism>
<evidence type="ECO:0000256" key="3">
    <source>
        <dbReference type="ARBA" id="ARBA00022695"/>
    </source>
</evidence>
<dbReference type="SMART" id="SM00481">
    <property type="entry name" value="POLIIIAc"/>
    <property type="match status" value="1"/>
</dbReference>
<dbReference type="Gene3D" id="3.20.20.140">
    <property type="entry name" value="Metal-dependent hydrolases"/>
    <property type="match status" value="1"/>
</dbReference>
<dbReference type="PRINTS" id="PR00869">
    <property type="entry name" value="DNAPOLX"/>
</dbReference>
<dbReference type="Gene3D" id="3.30.460.10">
    <property type="entry name" value="Beta Polymerase, domain 2"/>
    <property type="match status" value="1"/>
</dbReference>
<dbReference type="PANTHER" id="PTHR36928:SF1">
    <property type="entry name" value="PHOSPHATASE YCDX-RELATED"/>
    <property type="match status" value="1"/>
</dbReference>
<dbReference type="InterPro" id="IPR037160">
    <property type="entry name" value="DNA_Pol_thumb_sf"/>
</dbReference>
<dbReference type="SUPFAM" id="SSF89550">
    <property type="entry name" value="PHP domain-like"/>
    <property type="match status" value="1"/>
</dbReference>
<dbReference type="InterPro" id="IPR002008">
    <property type="entry name" value="DNA_pol_X_beta-like"/>
</dbReference>
<dbReference type="InterPro" id="IPR029398">
    <property type="entry name" value="PolB_thumb"/>
</dbReference>
<dbReference type="GO" id="GO:0006281">
    <property type="term" value="P:DNA repair"/>
    <property type="evidence" value="ECO:0007669"/>
    <property type="project" value="UniProtKB-KW"/>
</dbReference>
<dbReference type="OrthoDB" id="9808747at2"/>
<dbReference type="InterPro" id="IPR004013">
    <property type="entry name" value="PHP_dom"/>
</dbReference>
<evidence type="ECO:0000313" key="11">
    <source>
        <dbReference type="Proteomes" id="UP000183104"/>
    </source>
</evidence>